<dbReference type="EMBL" id="KN817519">
    <property type="protein sequence ID" value="KJA29503.1"/>
    <property type="molecule type" value="Genomic_DNA"/>
</dbReference>
<gene>
    <name evidence="1" type="ORF">HYPSUDRAFT_61525</name>
</gene>
<reference evidence="2" key="1">
    <citation type="submission" date="2014-04" db="EMBL/GenBank/DDBJ databases">
        <title>Evolutionary Origins and Diversification of the Mycorrhizal Mutualists.</title>
        <authorList>
            <consortium name="DOE Joint Genome Institute"/>
            <consortium name="Mycorrhizal Genomics Consortium"/>
            <person name="Kohler A."/>
            <person name="Kuo A."/>
            <person name="Nagy L.G."/>
            <person name="Floudas D."/>
            <person name="Copeland A."/>
            <person name="Barry K.W."/>
            <person name="Cichocki N."/>
            <person name="Veneault-Fourrey C."/>
            <person name="LaButti K."/>
            <person name="Lindquist E.A."/>
            <person name="Lipzen A."/>
            <person name="Lundell T."/>
            <person name="Morin E."/>
            <person name="Murat C."/>
            <person name="Riley R."/>
            <person name="Ohm R."/>
            <person name="Sun H."/>
            <person name="Tunlid A."/>
            <person name="Henrissat B."/>
            <person name="Grigoriev I.V."/>
            <person name="Hibbett D.S."/>
            <person name="Martin F."/>
        </authorList>
    </citation>
    <scope>NUCLEOTIDE SEQUENCE [LARGE SCALE GENOMIC DNA]</scope>
    <source>
        <strain evidence="2">FD-334 SS-4</strain>
    </source>
</reference>
<evidence type="ECO:0000313" key="1">
    <source>
        <dbReference type="EMBL" id="KJA29503.1"/>
    </source>
</evidence>
<dbReference type="Proteomes" id="UP000054270">
    <property type="component" value="Unassembled WGS sequence"/>
</dbReference>
<protein>
    <submittedName>
        <fullName evidence="1">Uncharacterized protein</fullName>
    </submittedName>
</protein>
<keyword evidence="2" id="KW-1185">Reference proteome</keyword>
<sequence>MRDYGVMWDATPGVLVATILLIGAFAASFEILLSHVCIRIELTRFPFVASLIVGRNGLSGAYRVEFAPIILCRFSRHQRRCTCLIQDHIDSSNPIHKPVNCPDVGSLAPTTLP</sequence>
<organism evidence="1 2">
    <name type="scientific">Hypholoma sublateritium (strain FD-334 SS-4)</name>
    <dbReference type="NCBI Taxonomy" id="945553"/>
    <lineage>
        <taxon>Eukaryota</taxon>
        <taxon>Fungi</taxon>
        <taxon>Dikarya</taxon>
        <taxon>Basidiomycota</taxon>
        <taxon>Agaricomycotina</taxon>
        <taxon>Agaricomycetes</taxon>
        <taxon>Agaricomycetidae</taxon>
        <taxon>Agaricales</taxon>
        <taxon>Agaricineae</taxon>
        <taxon>Strophariaceae</taxon>
        <taxon>Hypholoma</taxon>
    </lineage>
</organism>
<dbReference type="AlphaFoldDB" id="A0A0D2MZD4"/>
<accession>A0A0D2MZD4</accession>
<name>A0A0D2MZD4_HYPSF</name>
<proteinExistence type="predicted"/>
<evidence type="ECO:0000313" key="2">
    <source>
        <dbReference type="Proteomes" id="UP000054270"/>
    </source>
</evidence>